<name>A0A0J6T8E6_9HYPH</name>
<reference evidence="2 3" key="1">
    <citation type="submission" date="2015-03" db="EMBL/GenBank/DDBJ databases">
        <title>Genome sequencing of Methylobacterium variabile DSM 16961.</title>
        <authorList>
            <person name="Chaudhry V."/>
            <person name="Patil P.B."/>
        </authorList>
    </citation>
    <scope>NUCLEOTIDE SEQUENCE [LARGE SCALE GENOMIC DNA]</scope>
    <source>
        <strain evidence="2 3">DSM 16961</strain>
    </source>
</reference>
<dbReference type="PANTHER" id="PTHR38657:SF1">
    <property type="entry name" value="SLR1343 PROTEIN"/>
    <property type="match status" value="1"/>
</dbReference>
<feature type="region of interest" description="Disordered" evidence="1">
    <location>
        <begin position="511"/>
        <end position="540"/>
    </location>
</feature>
<dbReference type="Proteomes" id="UP000035955">
    <property type="component" value="Unassembled WGS sequence"/>
</dbReference>
<comment type="caution">
    <text evidence="2">The sequence shown here is derived from an EMBL/GenBank/DDBJ whole genome shotgun (WGS) entry which is preliminary data.</text>
</comment>
<evidence type="ECO:0000256" key="1">
    <source>
        <dbReference type="SAM" id="MobiDB-lite"/>
    </source>
</evidence>
<dbReference type="Gene3D" id="1.25.40.80">
    <property type="match status" value="1"/>
</dbReference>
<keyword evidence="3" id="KW-1185">Reference proteome</keyword>
<accession>A0A0J6T8E6</accession>
<gene>
    <name evidence="2" type="ORF">VQ02_03795</name>
</gene>
<dbReference type="PATRIC" id="fig|298794.3.peg.3578"/>
<dbReference type="SUPFAM" id="SSF48173">
    <property type="entry name" value="Cryptochrome/photolyase FAD-binding domain"/>
    <property type="match status" value="1"/>
</dbReference>
<dbReference type="Pfam" id="PF04244">
    <property type="entry name" value="DPRP"/>
    <property type="match status" value="1"/>
</dbReference>
<keyword evidence="2" id="KW-0456">Lyase</keyword>
<dbReference type="InterPro" id="IPR014729">
    <property type="entry name" value="Rossmann-like_a/b/a_fold"/>
</dbReference>
<dbReference type="InterPro" id="IPR036134">
    <property type="entry name" value="Crypto/Photolyase_FAD-like_sf"/>
</dbReference>
<sequence>MGLTPPRALRLVLGDQLHPRLAALADLDPAADTVLMVEVVEEATYVRHHKQKLVLVLSAMRHFAEELRGRGVAVDYVALDDPDNTGSFTGEVVRAAARHRPDRIVVTEAGEWRVEAMMLTWEDRLGVPVEIRDDTRFLCPRPVFARWAEGRESLRMETFYRAMRRRTGFLMEGRAPAGGRWNFDHDNRRRLPPGHTVPERRRFPPDAVTREVMALVGRRFPAHFGDLDGFAWPVCRAQALEALGHFLDECLPAFGDYQDAMRAGAPFLYHGLIAPALNLGLLDAEEVCRAAEARWREGRAPLNAVEGFVRQILGWREYVRGLYWARMPDYADTNALGATRDLPWFYWSGETAMACLAECVRDTRAHAHAHHIQRLMVLGNFALLAGLAPRQVEEWFLEVYADAYEWVELPNVHGMALWADGGLLGSKPYAASGAYIDRMSDYCRGCAYDVRRKSGPTACPFNYLYWNFLIAHEDRLRENPRLAMPYRTLATMAPARRDEIVADATRFLDSLAAGPSEGQPGRQGAVDARPPDLFLVDPAR</sequence>
<dbReference type="PANTHER" id="PTHR38657">
    <property type="entry name" value="SLR1343 PROTEIN"/>
    <property type="match status" value="1"/>
</dbReference>
<dbReference type="OrthoDB" id="5288100at2"/>
<dbReference type="InterPro" id="IPR052551">
    <property type="entry name" value="UV-DNA_repair_photolyase"/>
</dbReference>
<dbReference type="Gene3D" id="3.40.50.620">
    <property type="entry name" value="HUPs"/>
    <property type="match status" value="1"/>
</dbReference>
<protein>
    <submittedName>
        <fullName evidence="2">Deoxyribodipyrimidine photolyase</fullName>
    </submittedName>
</protein>
<dbReference type="Gene3D" id="1.10.579.10">
    <property type="entry name" value="DNA Cyclobutane Dipyrimidine Photolyase, subunit A, domain 3"/>
    <property type="match status" value="1"/>
</dbReference>
<proteinExistence type="predicted"/>
<dbReference type="AlphaFoldDB" id="A0A0J6T8E6"/>
<dbReference type="InterPro" id="IPR007357">
    <property type="entry name" value="PhrB-like"/>
</dbReference>
<feature type="region of interest" description="Disordered" evidence="1">
    <location>
        <begin position="183"/>
        <end position="202"/>
    </location>
</feature>
<organism evidence="2 3">
    <name type="scientific">Methylobacterium variabile</name>
    <dbReference type="NCBI Taxonomy" id="298794"/>
    <lineage>
        <taxon>Bacteria</taxon>
        <taxon>Pseudomonadati</taxon>
        <taxon>Pseudomonadota</taxon>
        <taxon>Alphaproteobacteria</taxon>
        <taxon>Hyphomicrobiales</taxon>
        <taxon>Methylobacteriaceae</taxon>
        <taxon>Methylobacterium</taxon>
    </lineage>
</organism>
<evidence type="ECO:0000313" key="2">
    <source>
        <dbReference type="EMBL" id="KMO42132.1"/>
    </source>
</evidence>
<dbReference type="Gene3D" id="1.10.10.1710">
    <property type="entry name" value="Deoxyribodipyrimidine photolyase-related"/>
    <property type="match status" value="1"/>
</dbReference>
<dbReference type="GO" id="GO:0016829">
    <property type="term" value="F:lyase activity"/>
    <property type="evidence" value="ECO:0007669"/>
    <property type="project" value="UniProtKB-KW"/>
</dbReference>
<dbReference type="RefSeq" id="WP_048442832.1">
    <property type="nucleotide sequence ID" value="NZ_LABY01000023.1"/>
</dbReference>
<evidence type="ECO:0000313" key="3">
    <source>
        <dbReference type="Proteomes" id="UP000035955"/>
    </source>
</evidence>
<dbReference type="EMBL" id="LABY01000023">
    <property type="protein sequence ID" value="KMO42132.1"/>
    <property type="molecule type" value="Genomic_DNA"/>
</dbReference>